<protein>
    <recommendedName>
        <fullName evidence="4">Protein kinase domain-containing protein</fullName>
    </recommendedName>
</protein>
<evidence type="ECO:0000313" key="2">
    <source>
        <dbReference type="EMBL" id="KAL3400678.1"/>
    </source>
</evidence>
<sequence length="131" mass="15127">MPPCNSLLKPGAASDKNESKENNRKLFSEPSTPVPKKRKTCKELDINDVQVKILDKIPIQDLKFKDYILGKGAFGLVRRAFKPMQEPDLENIPKFLFNEIKNCFNYVYHLRPKTKEILQIFKLCGDKLDSD</sequence>
<comment type="caution">
    <text evidence="2">The sequence shown here is derived from an EMBL/GenBank/DDBJ whole genome shotgun (WGS) entry which is preliminary data.</text>
</comment>
<gene>
    <name evidence="2" type="ORF">TKK_005837</name>
</gene>
<name>A0ABD2X704_9HYME</name>
<evidence type="ECO:0008006" key="4">
    <source>
        <dbReference type="Google" id="ProtNLM"/>
    </source>
</evidence>
<proteinExistence type="predicted"/>
<accession>A0ABD2X704</accession>
<feature type="compositionally biased region" description="Basic and acidic residues" evidence="1">
    <location>
        <begin position="15"/>
        <end position="27"/>
    </location>
</feature>
<evidence type="ECO:0000256" key="1">
    <source>
        <dbReference type="SAM" id="MobiDB-lite"/>
    </source>
</evidence>
<evidence type="ECO:0000313" key="3">
    <source>
        <dbReference type="Proteomes" id="UP001627154"/>
    </source>
</evidence>
<organism evidence="2 3">
    <name type="scientific">Trichogramma kaykai</name>
    <dbReference type="NCBI Taxonomy" id="54128"/>
    <lineage>
        <taxon>Eukaryota</taxon>
        <taxon>Metazoa</taxon>
        <taxon>Ecdysozoa</taxon>
        <taxon>Arthropoda</taxon>
        <taxon>Hexapoda</taxon>
        <taxon>Insecta</taxon>
        <taxon>Pterygota</taxon>
        <taxon>Neoptera</taxon>
        <taxon>Endopterygota</taxon>
        <taxon>Hymenoptera</taxon>
        <taxon>Apocrita</taxon>
        <taxon>Proctotrupomorpha</taxon>
        <taxon>Chalcidoidea</taxon>
        <taxon>Trichogrammatidae</taxon>
        <taxon>Trichogramma</taxon>
    </lineage>
</organism>
<reference evidence="2 3" key="1">
    <citation type="journal article" date="2024" name="bioRxiv">
        <title>A reference genome for Trichogramma kaykai: A tiny desert-dwelling parasitoid wasp with competing sex-ratio distorters.</title>
        <authorList>
            <person name="Culotta J."/>
            <person name="Lindsey A.R."/>
        </authorList>
    </citation>
    <scope>NUCLEOTIDE SEQUENCE [LARGE SCALE GENOMIC DNA]</scope>
    <source>
        <strain evidence="2 3">KSX58</strain>
    </source>
</reference>
<feature type="region of interest" description="Disordered" evidence="1">
    <location>
        <begin position="1"/>
        <end position="39"/>
    </location>
</feature>
<dbReference type="EMBL" id="JBJJXI010000050">
    <property type="protein sequence ID" value="KAL3400678.1"/>
    <property type="molecule type" value="Genomic_DNA"/>
</dbReference>
<dbReference type="Proteomes" id="UP001627154">
    <property type="component" value="Unassembled WGS sequence"/>
</dbReference>
<dbReference type="AlphaFoldDB" id="A0ABD2X704"/>
<keyword evidence="3" id="KW-1185">Reference proteome</keyword>